<organism evidence="2 3">
    <name type="scientific">Muraenolepis orangiensis</name>
    <name type="common">Patagonian moray cod</name>
    <dbReference type="NCBI Taxonomy" id="630683"/>
    <lineage>
        <taxon>Eukaryota</taxon>
        <taxon>Metazoa</taxon>
        <taxon>Chordata</taxon>
        <taxon>Craniata</taxon>
        <taxon>Vertebrata</taxon>
        <taxon>Euteleostomi</taxon>
        <taxon>Actinopterygii</taxon>
        <taxon>Neopterygii</taxon>
        <taxon>Teleostei</taxon>
        <taxon>Neoteleostei</taxon>
        <taxon>Acanthomorphata</taxon>
        <taxon>Zeiogadaria</taxon>
        <taxon>Gadariae</taxon>
        <taxon>Gadiformes</taxon>
        <taxon>Muraenolepidoidei</taxon>
        <taxon>Muraenolepididae</taxon>
        <taxon>Muraenolepis</taxon>
    </lineage>
</organism>
<dbReference type="OrthoDB" id="2125658at2759"/>
<dbReference type="AlphaFoldDB" id="A0A9Q0E4G2"/>
<reference evidence="2" key="1">
    <citation type="submission" date="2022-07" db="EMBL/GenBank/DDBJ databases">
        <title>Chromosome-level genome of Muraenolepis orangiensis.</title>
        <authorList>
            <person name="Kim J."/>
        </authorList>
    </citation>
    <scope>NUCLEOTIDE SEQUENCE</scope>
    <source>
        <strain evidence="2">KU_S4_2022</strain>
        <tissue evidence="2">Muscle</tissue>
    </source>
</reference>
<evidence type="ECO:0000313" key="3">
    <source>
        <dbReference type="Proteomes" id="UP001148018"/>
    </source>
</evidence>
<comment type="caution">
    <text evidence="2">The sequence shown here is derived from an EMBL/GenBank/DDBJ whole genome shotgun (WGS) entry which is preliminary data.</text>
</comment>
<dbReference type="Pfam" id="PF25532">
    <property type="entry name" value="CH_CAMSAP2_N"/>
    <property type="match status" value="1"/>
</dbReference>
<dbReference type="PANTHER" id="PTHR21595:SF1">
    <property type="entry name" value="CALMODULIN-REGULATED SPECTRIN-ASSOCIATED PROTEIN 2"/>
    <property type="match status" value="1"/>
</dbReference>
<sequence length="163" mass="18171">MGEVQDATKDAKRTFIAPAIKSFDHYDFARAKIGCSLKWLVTEAYGTDGVPADLRDPFYTDQYDQEHLKPPVVSLLLSADLYGRAGSLILQSDPAAEPLVGHDAVIQALAQRGLHVADQGRLVTERDLQRRPLQMVRATEVYGDIVEVLWEIEGLEQCVCWCL</sequence>
<dbReference type="InterPro" id="IPR032940">
    <property type="entry name" value="CAMSAP"/>
</dbReference>
<accession>A0A9Q0E4G2</accession>
<dbReference type="GO" id="GO:0005516">
    <property type="term" value="F:calmodulin binding"/>
    <property type="evidence" value="ECO:0007669"/>
    <property type="project" value="InterPro"/>
</dbReference>
<dbReference type="GO" id="GO:0036449">
    <property type="term" value="C:microtubule minus-end"/>
    <property type="evidence" value="ECO:0007669"/>
    <property type="project" value="TreeGrafter"/>
</dbReference>
<dbReference type="GO" id="GO:0031122">
    <property type="term" value="P:cytoplasmic microtubule organization"/>
    <property type="evidence" value="ECO:0007669"/>
    <property type="project" value="TreeGrafter"/>
</dbReference>
<gene>
    <name evidence="2" type="ORF">NHX12_033094</name>
</gene>
<dbReference type="GO" id="GO:0051011">
    <property type="term" value="F:microtubule minus-end binding"/>
    <property type="evidence" value="ECO:0007669"/>
    <property type="project" value="TreeGrafter"/>
</dbReference>
<dbReference type="GO" id="GO:0007026">
    <property type="term" value="P:negative regulation of microtubule depolymerization"/>
    <property type="evidence" value="ECO:0007669"/>
    <property type="project" value="TreeGrafter"/>
</dbReference>
<feature type="domain" description="CASAMP N-terminal" evidence="1">
    <location>
        <begin position="18"/>
        <end position="135"/>
    </location>
</feature>
<dbReference type="InterPro" id="IPR058042">
    <property type="entry name" value="CAMSAP_N"/>
</dbReference>
<evidence type="ECO:0000313" key="2">
    <source>
        <dbReference type="EMBL" id="KAJ3599131.1"/>
    </source>
</evidence>
<dbReference type="Proteomes" id="UP001148018">
    <property type="component" value="Unassembled WGS sequence"/>
</dbReference>
<protein>
    <recommendedName>
        <fullName evidence="1">CASAMP N-terminal domain-containing protein</fullName>
    </recommendedName>
</protein>
<dbReference type="PANTHER" id="PTHR21595">
    <property type="entry name" value="PATRONIN"/>
    <property type="match status" value="1"/>
</dbReference>
<evidence type="ECO:0000259" key="1">
    <source>
        <dbReference type="Pfam" id="PF25532"/>
    </source>
</evidence>
<name>A0A9Q0E4G2_9TELE</name>
<keyword evidence="3" id="KW-1185">Reference proteome</keyword>
<dbReference type="EMBL" id="JANIIK010000048">
    <property type="protein sequence ID" value="KAJ3599131.1"/>
    <property type="molecule type" value="Genomic_DNA"/>
</dbReference>
<proteinExistence type="predicted"/>